<feature type="transmembrane region" description="Helical" evidence="2">
    <location>
        <begin position="31"/>
        <end position="49"/>
    </location>
</feature>
<comment type="caution">
    <text evidence="3">The sequence shown here is derived from an EMBL/GenBank/DDBJ whole genome shotgun (WGS) entry which is preliminary data.</text>
</comment>
<sequence length="225" mass="24436">MDRANSQAKRGIPTGHSTDESYIQRKRTMTIKLLASFISTLALATLSLPSDARYVQSDPIGQSGGINPYSYASGNPGGKIDPFGLADIYIWMPLPYTGGMPSYGKLHSTFGHVSVDAYGNGYSFGPNGNTIDPWYSSRQHEIRDAVVHHMPLSQEQEKALASCLANNQGEYSGHSNNCGSPVQNCLRNMGTPLSPYNAIFPETLNMMLYASPAVITSRPLFQAKP</sequence>
<reference evidence="3" key="1">
    <citation type="submission" date="2021-02" db="EMBL/GenBank/DDBJ databases">
        <title>Copper resistance gene diversity in local Xanthomonas species at agrochemical polluted sites in Trinidad, Trinidad and Tobago.</title>
        <authorList>
            <person name="Ramnarine S.D.B.J."/>
            <person name="Ramsubhag A."/>
            <person name="Jayaraman J."/>
        </authorList>
    </citation>
    <scope>NUCLEOTIDE SEQUENCE</scope>
    <source>
        <strain evidence="3">CaNP6A</strain>
    </source>
</reference>
<evidence type="ECO:0000256" key="2">
    <source>
        <dbReference type="SAM" id="Phobius"/>
    </source>
</evidence>
<name>A0ABS8NTU1_9XANT</name>
<dbReference type="NCBIfam" id="TIGR03696">
    <property type="entry name" value="Rhs_assc_core"/>
    <property type="match status" value="1"/>
</dbReference>
<keyword evidence="2" id="KW-0812">Transmembrane</keyword>
<evidence type="ECO:0000256" key="1">
    <source>
        <dbReference type="SAM" id="MobiDB-lite"/>
    </source>
</evidence>
<feature type="region of interest" description="Disordered" evidence="1">
    <location>
        <begin position="1"/>
        <end position="21"/>
    </location>
</feature>
<evidence type="ECO:0000313" key="3">
    <source>
        <dbReference type="EMBL" id="MCD0266486.1"/>
    </source>
</evidence>
<organism evidence="3 4">
    <name type="scientific">Xanthomonas melonis</name>
    <dbReference type="NCBI Taxonomy" id="56456"/>
    <lineage>
        <taxon>Bacteria</taxon>
        <taxon>Pseudomonadati</taxon>
        <taxon>Pseudomonadota</taxon>
        <taxon>Gammaproteobacteria</taxon>
        <taxon>Lysobacterales</taxon>
        <taxon>Lysobacteraceae</taxon>
        <taxon>Xanthomonas</taxon>
    </lineage>
</organism>
<dbReference type="EMBL" id="JAFFQI010000189">
    <property type="protein sequence ID" value="MCD0266486.1"/>
    <property type="molecule type" value="Genomic_DNA"/>
</dbReference>
<keyword evidence="2" id="KW-1133">Transmembrane helix</keyword>
<dbReference type="InterPro" id="IPR022385">
    <property type="entry name" value="Rhs_assc_core"/>
</dbReference>
<dbReference type="Proteomes" id="UP001430396">
    <property type="component" value="Unassembled WGS sequence"/>
</dbReference>
<dbReference type="Gene3D" id="2.180.10.10">
    <property type="entry name" value="RHS repeat-associated core"/>
    <property type="match status" value="1"/>
</dbReference>
<keyword evidence="2" id="KW-0472">Membrane</keyword>
<accession>A0ABS8NTU1</accession>
<protein>
    <submittedName>
        <fullName evidence="3">Uncharacterized protein</fullName>
    </submittedName>
</protein>
<gene>
    <name evidence="3" type="ORF">JWH11_08525</name>
</gene>
<proteinExistence type="predicted"/>
<keyword evidence="4" id="KW-1185">Reference proteome</keyword>
<evidence type="ECO:0000313" key="4">
    <source>
        <dbReference type="Proteomes" id="UP001430396"/>
    </source>
</evidence>